<keyword evidence="2" id="KW-0472">Membrane</keyword>
<gene>
    <name evidence="3" type="ORF">CSSPTR1EN2_LOCUS9979</name>
</gene>
<accession>A0ABP0U0W8</accession>
<keyword evidence="2" id="KW-1133">Transmembrane helix</keyword>
<evidence type="ECO:0000313" key="3">
    <source>
        <dbReference type="EMBL" id="CAK9209690.1"/>
    </source>
</evidence>
<keyword evidence="4" id="KW-1185">Reference proteome</keyword>
<evidence type="ECO:0008006" key="5">
    <source>
        <dbReference type="Google" id="ProtNLM"/>
    </source>
</evidence>
<dbReference type="Proteomes" id="UP001497512">
    <property type="component" value="Chromosome 17"/>
</dbReference>
<evidence type="ECO:0000313" key="4">
    <source>
        <dbReference type="Proteomes" id="UP001497512"/>
    </source>
</evidence>
<evidence type="ECO:0000256" key="1">
    <source>
        <dbReference type="SAM" id="MobiDB-lite"/>
    </source>
</evidence>
<feature type="region of interest" description="Disordered" evidence="1">
    <location>
        <begin position="22"/>
        <end position="55"/>
    </location>
</feature>
<feature type="transmembrane region" description="Helical" evidence="2">
    <location>
        <begin position="92"/>
        <end position="113"/>
    </location>
</feature>
<dbReference type="EMBL" id="OZ019909">
    <property type="protein sequence ID" value="CAK9209690.1"/>
    <property type="molecule type" value="Genomic_DNA"/>
</dbReference>
<reference evidence="3" key="1">
    <citation type="submission" date="2024-02" db="EMBL/GenBank/DDBJ databases">
        <authorList>
            <consortium name="ELIXIR-Norway"/>
            <consortium name="Elixir Norway"/>
        </authorList>
    </citation>
    <scope>NUCLEOTIDE SEQUENCE</scope>
</reference>
<evidence type="ECO:0000256" key="2">
    <source>
        <dbReference type="SAM" id="Phobius"/>
    </source>
</evidence>
<name>A0ABP0U0W8_9BRYO</name>
<sequence>MRTVAKAGGDARKGYRTGSYRSMEDRTVCSDPKSGTGKLVHSGDKPPHPRKGGTRAHRTRTLLFFALLHVTVVTLALSFLRSTSRPPPGAALGIQLSLGFCMAAFGALWRFLFDFVCPGRTASEIEHETFRSSSFSPTLALILPSKFA</sequence>
<protein>
    <recommendedName>
        <fullName evidence="5">Transmembrane protein</fullName>
    </recommendedName>
</protein>
<proteinExistence type="predicted"/>
<keyword evidence="2" id="KW-0812">Transmembrane</keyword>
<organism evidence="3 4">
    <name type="scientific">Sphagnum troendelagicum</name>
    <dbReference type="NCBI Taxonomy" id="128251"/>
    <lineage>
        <taxon>Eukaryota</taxon>
        <taxon>Viridiplantae</taxon>
        <taxon>Streptophyta</taxon>
        <taxon>Embryophyta</taxon>
        <taxon>Bryophyta</taxon>
        <taxon>Sphagnophytina</taxon>
        <taxon>Sphagnopsida</taxon>
        <taxon>Sphagnales</taxon>
        <taxon>Sphagnaceae</taxon>
        <taxon>Sphagnum</taxon>
    </lineage>
</organism>
<feature type="transmembrane region" description="Helical" evidence="2">
    <location>
        <begin position="61"/>
        <end position="80"/>
    </location>
</feature>